<dbReference type="InterPro" id="IPR040313">
    <property type="entry name" value="KAP6"/>
</dbReference>
<proteinExistence type="inferred from homology"/>
<evidence type="ECO:0000256" key="3">
    <source>
        <dbReference type="SAM" id="SignalP"/>
    </source>
</evidence>
<dbReference type="PANTHER" id="PTHR31678">
    <property type="entry name" value="KERATIN-ASSOCIATED PROTEIN 6-3"/>
    <property type="match status" value="1"/>
</dbReference>
<keyword evidence="2" id="KW-0416">Keratin</keyword>
<evidence type="ECO:0000256" key="1">
    <source>
        <dbReference type="ARBA" id="ARBA00008687"/>
    </source>
</evidence>
<protein>
    <submittedName>
        <fullName evidence="5">Uncharacterized protein LOC103123003</fullName>
    </submittedName>
</protein>
<comment type="similarity">
    <text evidence="1">Belongs to the KRTAP type 6 family.</text>
</comment>
<feature type="signal peptide" evidence="3">
    <location>
        <begin position="1"/>
        <end position="20"/>
    </location>
</feature>
<gene>
    <name evidence="5" type="primary">LOC103123003</name>
</gene>
<evidence type="ECO:0000313" key="5">
    <source>
        <dbReference type="RefSeq" id="XP_060053107.1"/>
    </source>
</evidence>
<sequence>MTVAIPIATIALATTATAIATVTTAQATTTKAKTSTVVAAVAHAFSGEMGGPLKDVEWNSKYNPNKHRLNDKEAIHYRDIKIMTKQSLFQELSRDEKYVYFSSWRAYKKPSVGALSILKSTSLLLYPRTTSTINTMCGSYYGNYYGGRGYGCCGYGGLGYGYGGLGYGYGGLGCGYGGLGCGYGGLGCGYGSCYGCGYRRLGCGYGCGYGYGSRPLYGCGYGCGSGYGYYY</sequence>
<name>A0ABM3XWA5_ERIEU</name>
<evidence type="ECO:0000256" key="2">
    <source>
        <dbReference type="ARBA" id="ARBA00022744"/>
    </source>
</evidence>
<dbReference type="PANTHER" id="PTHR31678:SF2">
    <property type="entry name" value="KERATIN-ASSOCIATED PROTEIN 6-1"/>
    <property type="match status" value="1"/>
</dbReference>
<accession>A0ABM3XWA5</accession>
<feature type="chain" id="PRO_5046018151" evidence="3">
    <location>
        <begin position="21"/>
        <end position="231"/>
    </location>
</feature>
<dbReference type="GeneID" id="103123003"/>
<evidence type="ECO:0000313" key="4">
    <source>
        <dbReference type="Proteomes" id="UP001652624"/>
    </source>
</evidence>
<organism evidence="4 5">
    <name type="scientific">Erinaceus europaeus</name>
    <name type="common">Western European hedgehog</name>
    <dbReference type="NCBI Taxonomy" id="9365"/>
    <lineage>
        <taxon>Eukaryota</taxon>
        <taxon>Metazoa</taxon>
        <taxon>Chordata</taxon>
        <taxon>Craniata</taxon>
        <taxon>Vertebrata</taxon>
        <taxon>Euteleostomi</taxon>
        <taxon>Mammalia</taxon>
        <taxon>Eutheria</taxon>
        <taxon>Laurasiatheria</taxon>
        <taxon>Eulipotyphla</taxon>
        <taxon>Erinaceidae</taxon>
        <taxon>Erinaceinae</taxon>
        <taxon>Erinaceus</taxon>
    </lineage>
</organism>
<dbReference type="Proteomes" id="UP001652624">
    <property type="component" value="Chromosome 9"/>
</dbReference>
<reference evidence="5" key="1">
    <citation type="submission" date="2025-08" db="UniProtKB">
        <authorList>
            <consortium name="RefSeq"/>
        </authorList>
    </citation>
    <scope>IDENTIFICATION</scope>
</reference>
<keyword evidence="3" id="KW-0732">Signal</keyword>
<keyword evidence="4" id="KW-1185">Reference proteome</keyword>
<dbReference type="RefSeq" id="XP_060053107.1">
    <property type="nucleotide sequence ID" value="XM_060197124.1"/>
</dbReference>